<keyword evidence="4 12" id="KW-0479">Metal-binding</keyword>
<dbReference type="PROSITE" id="PS51918">
    <property type="entry name" value="RADICAL_SAM"/>
    <property type="match status" value="1"/>
</dbReference>
<keyword evidence="5 12" id="KW-0547">Nucleotide-binding</keyword>
<dbReference type="STRING" id="1123350.SAMN02744040_01079"/>
<dbReference type="SUPFAM" id="SSF102114">
    <property type="entry name" value="Radical SAM enzymes"/>
    <property type="match status" value="1"/>
</dbReference>
<evidence type="ECO:0000256" key="1">
    <source>
        <dbReference type="ARBA" id="ARBA00012167"/>
    </source>
</evidence>
<dbReference type="GO" id="GO:0051539">
    <property type="term" value="F:4 iron, 4 sulfur cluster binding"/>
    <property type="evidence" value="ECO:0007669"/>
    <property type="project" value="UniProtKB-UniRule"/>
</dbReference>
<keyword evidence="2 12" id="KW-0004">4Fe-4S</keyword>
<dbReference type="NCBIfam" id="TIGR02666">
    <property type="entry name" value="moaA"/>
    <property type="match status" value="1"/>
</dbReference>
<comment type="subunit">
    <text evidence="12">Monomer and homodimer.</text>
</comment>
<dbReference type="GO" id="GO:0046872">
    <property type="term" value="F:metal ion binding"/>
    <property type="evidence" value="ECO:0007669"/>
    <property type="project" value="UniProtKB-KW"/>
</dbReference>
<feature type="binding site" evidence="12">
    <location>
        <position position="155"/>
    </location>
    <ligand>
        <name>GTP</name>
        <dbReference type="ChEBI" id="CHEBI:37565"/>
    </ligand>
</feature>
<evidence type="ECO:0000256" key="2">
    <source>
        <dbReference type="ARBA" id="ARBA00022485"/>
    </source>
</evidence>
<feature type="binding site" evidence="12">
    <location>
        <position position="24"/>
    </location>
    <ligand>
        <name>[4Fe-4S] cluster</name>
        <dbReference type="ChEBI" id="CHEBI:49883"/>
        <label>1</label>
        <note>4Fe-4S-S-AdoMet</note>
    </ligand>
</feature>
<feature type="binding site" evidence="12">
    <location>
        <position position="63"/>
    </location>
    <ligand>
        <name>GTP</name>
        <dbReference type="ChEBI" id="CHEBI:37565"/>
    </ligand>
</feature>
<dbReference type="Pfam" id="PF06463">
    <property type="entry name" value="Mob_synth_C"/>
    <property type="match status" value="1"/>
</dbReference>
<evidence type="ECO:0000256" key="6">
    <source>
        <dbReference type="ARBA" id="ARBA00023004"/>
    </source>
</evidence>
<feature type="binding site" evidence="12">
    <location>
        <position position="250"/>
    </location>
    <ligand>
        <name>[4Fe-4S] cluster</name>
        <dbReference type="ChEBI" id="CHEBI:49883"/>
        <label>2</label>
        <note>4Fe-4S-substrate</note>
    </ligand>
</feature>
<evidence type="ECO:0000256" key="11">
    <source>
        <dbReference type="ARBA" id="ARBA00048697"/>
    </source>
</evidence>
<dbReference type="SMART" id="SM00729">
    <property type="entry name" value="Elp3"/>
    <property type="match status" value="1"/>
</dbReference>
<feature type="binding site" evidence="12">
    <location>
        <position position="26"/>
    </location>
    <ligand>
        <name>S-adenosyl-L-methionine</name>
        <dbReference type="ChEBI" id="CHEBI:59789"/>
    </ligand>
</feature>
<feature type="binding site" evidence="12">
    <location>
        <position position="67"/>
    </location>
    <ligand>
        <name>S-adenosyl-L-methionine</name>
        <dbReference type="ChEBI" id="CHEBI:59789"/>
    </ligand>
</feature>
<comment type="catalytic activity">
    <reaction evidence="11 12">
        <text>GTP + AH2 + S-adenosyl-L-methionine = (8S)-3',8-cyclo-7,8-dihydroguanosine 5'-triphosphate + 5'-deoxyadenosine + L-methionine + A + H(+)</text>
        <dbReference type="Rhea" id="RHEA:49576"/>
        <dbReference type="ChEBI" id="CHEBI:13193"/>
        <dbReference type="ChEBI" id="CHEBI:15378"/>
        <dbReference type="ChEBI" id="CHEBI:17319"/>
        <dbReference type="ChEBI" id="CHEBI:17499"/>
        <dbReference type="ChEBI" id="CHEBI:37565"/>
        <dbReference type="ChEBI" id="CHEBI:57844"/>
        <dbReference type="ChEBI" id="CHEBI:59789"/>
        <dbReference type="ChEBI" id="CHEBI:131766"/>
        <dbReference type="EC" id="4.1.99.22"/>
    </reaction>
</comment>
<dbReference type="HAMAP" id="MF_01225_B">
    <property type="entry name" value="MoaA_B"/>
    <property type="match status" value="1"/>
</dbReference>
<comment type="cofactor">
    <cofactor evidence="12">
        <name>[4Fe-4S] cluster</name>
        <dbReference type="ChEBI" id="CHEBI:49883"/>
    </cofactor>
    <text evidence="12">Binds 2 [4Fe-4S] clusters. Binds 1 [4Fe-4S] cluster coordinated with 3 cysteines and an exchangeable S-adenosyl-L-methionine and 1 [4Fe-4S] cluster coordinated with 3 cysteines and the GTP-derived substrate.</text>
</comment>
<dbReference type="GO" id="GO:0061799">
    <property type="term" value="F:cyclic pyranopterin monophosphate synthase activity"/>
    <property type="evidence" value="ECO:0007669"/>
    <property type="project" value="TreeGrafter"/>
</dbReference>
<evidence type="ECO:0000256" key="10">
    <source>
        <dbReference type="ARBA" id="ARBA00023239"/>
    </source>
</evidence>
<dbReference type="InterPro" id="IPR000385">
    <property type="entry name" value="MoaA_NifB_PqqE_Fe-S-bd_CS"/>
</dbReference>
<feature type="binding site" evidence="12">
    <location>
        <position position="27"/>
    </location>
    <ligand>
        <name>[4Fe-4S] cluster</name>
        <dbReference type="ChEBI" id="CHEBI:49883"/>
        <label>1</label>
        <note>4Fe-4S-S-AdoMet</note>
    </ligand>
</feature>
<keyword evidence="7 12" id="KW-0411">Iron-sulfur</keyword>
<dbReference type="Pfam" id="PF04055">
    <property type="entry name" value="Radical_SAM"/>
    <property type="match status" value="1"/>
</dbReference>
<feature type="domain" description="Radical SAM core" evidence="13">
    <location>
        <begin position="4"/>
        <end position="227"/>
    </location>
</feature>
<keyword evidence="9 12" id="KW-0501">Molybdenum cofactor biosynthesis</keyword>
<evidence type="ECO:0000256" key="3">
    <source>
        <dbReference type="ARBA" id="ARBA00022691"/>
    </source>
</evidence>
<keyword evidence="6 12" id="KW-0408">Iron</keyword>
<feature type="binding site" evidence="12">
    <location>
        <position position="94"/>
    </location>
    <ligand>
        <name>GTP</name>
        <dbReference type="ChEBI" id="CHEBI:37565"/>
    </ligand>
</feature>
<feature type="binding site" evidence="12">
    <location>
        <position position="13"/>
    </location>
    <ligand>
        <name>GTP</name>
        <dbReference type="ChEBI" id="CHEBI:37565"/>
    </ligand>
</feature>
<evidence type="ECO:0000256" key="12">
    <source>
        <dbReference type="HAMAP-Rule" id="MF_01225"/>
    </source>
</evidence>
<dbReference type="PROSITE" id="PS01305">
    <property type="entry name" value="MOAA_NIFB_PQQE"/>
    <property type="match status" value="1"/>
</dbReference>
<protein>
    <recommendedName>
        <fullName evidence="1 12">GTP 3',8-cyclase</fullName>
        <ecNumber evidence="1 12">4.1.99.22</ecNumber>
    </recommendedName>
    <alternativeName>
        <fullName evidence="12">Molybdenum cofactor biosynthesis protein A</fullName>
    </alternativeName>
</protein>
<keyword evidence="3 12" id="KW-0949">S-adenosyl-L-methionine</keyword>
<dbReference type="InterPro" id="IPR006638">
    <property type="entry name" value="Elp3/MiaA/NifB-like_rSAM"/>
</dbReference>
<dbReference type="InterPro" id="IPR013483">
    <property type="entry name" value="MoaA"/>
</dbReference>
<dbReference type="InterPro" id="IPR010505">
    <property type="entry name" value="MoaA_twitch"/>
</dbReference>
<reference evidence="15" key="1">
    <citation type="submission" date="2016-11" db="EMBL/GenBank/DDBJ databases">
        <authorList>
            <person name="Varghese N."/>
            <person name="Submissions S."/>
        </authorList>
    </citation>
    <scope>NUCLEOTIDE SEQUENCE [LARGE SCALE GENOMIC DNA]</scope>
    <source>
        <strain evidence="15">DSM 15285</strain>
    </source>
</reference>
<dbReference type="PANTHER" id="PTHR22960:SF0">
    <property type="entry name" value="MOLYBDENUM COFACTOR BIOSYNTHESIS PROTEIN 1"/>
    <property type="match status" value="1"/>
</dbReference>
<keyword evidence="10 12" id="KW-0456">Lyase</keyword>
<dbReference type="SFLD" id="SFLDS00029">
    <property type="entry name" value="Radical_SAM"/>
    <property type="match status" value="1"/>
</dbReference>
<dbReference type="Gene3D" id="3.20.20.70">
    <property type="entry name" value="Aldolase class I"/>
    <property type="match status" value="1"/>
</dbReference>
<dbReference type="InterPro" id="IPR058240">
    <property type="entry name" value="rSAM_sf"/>
</dbReference>
<feature type="binding site" evidence="12">
    <location>
        <position position="118"/>
    </location>
    <ligand>
        <name>S-adenosyl-L-methionine</name>
        <dbReference type="ChEBI" id="CHEBI:59789"/>
    </ligand>
</feature>
<dbReference type="EMBL" id="FQXH01000009">
    <property type="protein sequence ID" value="SHH17041.1"/>
    <property type="molecule type" value="Genomic_DNA"/>
</dbReference>
<dbReference type="RefSeq" id="WP_072724399.1">
    <property type="nucleotide sequence ID" value="NZ_FQXH01000009.1"/>
</dbReference>
<dbReference type="GO" id="GO:0005525">
    <property type="term" value="F:GTP binding"/>
    <property type="evidence" value="ECO:0007669"/>
    <property type="project" value="UniProtKB-UniRule"/>
</dbReference>
<feature type="binding site" evidence="12">
    <location>
        <begin position="255"/>
        <end position="257"/>
    </location>
    <ligand>
        <name>GTP</name>
        <dbReference type="ChEBI" id="CHEBI:37565"/>
    </ligand>
</feature>
<dbReference type="CDD" id="cd21117">
    <property type="entry name" value="Twitch_MoaA"/>
    <property type="match status" value="1"/>
</dbReference>
<keyword evidence="8 12" id="KW-0342">GTP-binding</keyword>
<evidence type="ECO:0000256" key="9">
    <source>
        <dbReference type="ARBA" id="ARBA00023150"/>
    </source>
</evidence>
<sequence length="318" mass="36134">MIDLYKRKINYLRISVTDLCNLRCKYCMPKKGIKKIDHSEILRLEEIEEITKVFVELGIDKIRITGGEPLVRRGIINLIEKIGKMDKVRDFALTTNGTLLKKYAKDLKMAGLNRVNISVDTLNVQKYREITRGGNLKDVIEGICEAKKVGLTPVKINTVLIGGFNEDEICDFVNLTKNEEIDVRFIELMPIGEAKDWSIDKFIPSSKVLEKINDLKEVKKNDLSSPADYYKIPNSKGKVGLINPISCKFCENCNRVRITCDGKLKLCLHSDEEIDLKTPLRKGENLKEIIINAINKKPKSHHLEDGEHIKRNMVAIGG</sequence>
<evidence type="ECO:0000256" key="5">
    <source>
        <dbReference type="ARBA" id="ARBA00022741"/>
    </source>
</evidence>
<dbReference type="SFLD" id="SFLDG01067">
    <property type="entry name" value="SPASM/twitch_domain_containing"/>
    <property type="match status" value="1"/>
</dbReference>
<dbReference type="NCBIfam" id="NF001199">
    <property type="entry name" value="PRK00164.2-1"/>
    <property type="match status" value="1"/>
</dbReference>
<dbReference type="AlphaFoldDB" id="A0A1M5QT15"/>
<evidence type="ECO:0000256" key="7">
    <source>
        <dbReference type="ARBA" id="ARBA00023014"/>
    </source>
</evidence>
<dbReference type="GO" id="GO:0061798">
    <property type="term" value="F:GTP 3',8'-cyclase activity"/>
    <property type="evidence" value="ECO:0007669"/>
    <property type="project" value="UniProtKB-UniRule"/>
</dbReference>
<organism evidence="14 15">
    <name type="scientific">Tepidibacter thalassicus DSM 15285</name>
    <dbReference type="NCBI Taxonomy" id="1123350"/>
    <lineage>
        <taxon>Bacteria</taxon>
        <taxon>Bacillati</taxon>
        <taxon>Bacillota</taxon>
        <taxon>Clostridia</taxon>
        <taxon>Peptostreptococcales</taxon>
        <taxon>Peptostreptococcaceae</taxon>
        <taxon>Tepidibacter</taxon>
    </lineage>
</organism>
<evidence type="ECO:0000313" key="14">
    <source>
        <dbReference type="EMBL" id="SHH17041.1"/>
    </source>
</evidence>
<accession>A0A1M5QT15</accession>
<dbReference type="OrthoDB" id="9763993at2"/>
<evidence type="ECO:0000256" key="4">
    <source>
        <dbReference type="ARBA" id="ARBA00022723"/>
    </source>
</evidence>
<comment type="similarity">
    <text evidence="12">Belongs to the radical SAM superfamily. MoaA family.</text>
</comment>
<gene>
    <name evidence="12" type="primary">moaA</name>
    <name evidence="14" type="ORF">SAMN02744040_01079</name>
</gene>
<dbReference type="InterPro" id="IPR013785">
    <property type="entry name" value="Aldolase_TIM"/>
</dbReference>
<dbReference type="SFLD" id="SFLDG01386">
    <property type="entry name" value="main_SPASM_domain-containing"/>
    <property type="match status" value="1"/>
</dbReference>
<dbReference type="InterPro" id="IPR040064">
    <property type="entry name" value="MoaA-like"/>
</dbReference>
<comment type="function">
    <text evidence="12">Catalyzes the cyclization of GTP to (8S)-3',8-cyclo-7,8-dihydroguanosine 5'-triphosphate.</text>
</comment>
<dbReference type="UniPathway" id="UPA00344"/>
<evidence type="ECO:0000259" key="13">
    <source>
        <dbReference type="PROSITE" id="PS51918"/>
    </source>
</evidence>
<name>A0A1M5QT15_9FIRM</name>
<feature type="binding site" evidence="12">
    <location>
        <position position="267"/>
    </location>
    <ligand>
        <name>[4Fe-4S] cluster</name>
        <dbReference type="ChEBI" id="CHEBI:49883"/>
        <label>2</label>
        <note>4Fe-4S-substrate</note>
    </ligand>
</feature>
<dbReference type="EC" id="4.1.99.22" evidence="1 12"/>
<evidence type="ECO:0000313" key="15">
    <source>
        <dbReference type="Proteomes" id="UP000242520"/>
    </source>
</evidence>
<dbReference type="InterPro" id="IPR050105">
    <property type="entry name" value="MoCo_biosynth_MoaA/MoaC"/>
</dbReference>
<dbReference type="InterPro" id="IPR007197">
    <property type="entry name" value="rSAM"/>
</dbReference>
<feature type="binding site" evidence="12">
    <location>
        <position position="20"/>
    </location>
    <ligand>
        <name>[4Fe-4S] cluster</name>
        <dbReference type="ChEBI" id="CHEBI:49883"/>
        <label>1</label>
        <note>4Fe-4S-S-AdoMet</note>
    </ligand>
</feature>
<dbReference type="PANTHER" id="PTHR22960">
    <property type="entry name" value="MOLYBDOPTERIN COFACTOR SYNTHESIS PROTEIN A"/>
    <property type="match status" value="1"/>
</dbReference>
<comment type="pathway">
    <text evidence="12">Cofactor biosynthesis; molybdopterin biosynthesis.</text>
</comment>
<dbReference type="SFLD" id="SFLDG01383">
    <property type="entry name" value="cyclic_pyranopterin_phosphate"/>
    <property type="match status" value="1"/>
</dbReference>
<evidence type="ECO:0000256" key="8">
    <source>
        <dbReference type="ARBA" id="ARBA00023134"/>
    </source>
</evidence>
<dbReference type="Proteomes" id="UP000242520">
    <property type="component" value="Unassembled WGS sequence"/>
</dbReference>
<feature type="binding site" evidence="12">
    <location>
        <position position="189"/>
    </location>
    <ligand>
        <name>S-adenosyl-L-methionine</name>
        <dbReference type="ChEBI" id="CHEBI:59789"/>
    </ligand>
</feature>
<dbReference type="CDD" id="cd01335">
    <property type="entry name" value="Radical_SAM"/>
    <property type="match status" value="1"/>
</dbReference>
<keyword evidence="15" id="KW-1185">Reference proteome</keyword>
<dbReference type="GO" id="GO:1904047">
    <property type="term" value="F:S-adenosyl-L-methionine binding"/>
    <property type="evidence" value="ECO:0007669"/>
    <property type="project" value="UniProtKB-UniRule"/>
</dbReference>
<proteinExistence type="inferred from homology"/>
<feature type="binding site" evidence="12">
    <location>
        <position position="253"/>
    </location>
    <ligand>
        <name>[4Fe-4S] cluster</name>
        <dbReference type="ChEBI" id="CHEBI:49883"/>
        <label>2</label>
        <note>4Fe-4S-substrate</note>
    </ligand>
</feature>
<dbReference type="GO" id="GO:0006777">
    <property type="term" value="P:Mo-molybdopterin cofactor biosynthetic process"/>
    <property type="evidence" value="ECO:0007669"/>
    <property type="project" value="UniProtKB-UniRule"/>
</dbReference>